<evidence type="ECO:0000313" key="8">
    <source>
        <dbReference type="EMBL" id="CAK0784043.1"/>
    </source>
</evidence>
<evidence type="ECO:0000256" key="7">
    <source>
        <dbReference type="SAM" id="Phobius"/>
    </source>
</evidence>
<comment type="caution">
    <text evidence="8">The sequence shown here is derived from an EMBL/GenBank/DDBJ whole genome shotgun (WGS) entry which is preliminary data.</text>
</comment>
<name>A0AAV1IA15_9CHLO</name>
<dbReference type="GO" id="GO:0005783">
    <property type="term" value="C:endoplasmic reticulum"/>
    <property type="evidence" value="ECO:0007669"/>
    <property type="project" value="UniProtKB-ARBA"/>
</dbReference>
<evidence type="ECO:0000256" key="6">
    <source>
        <dbReference type="ARBA" id="ARBA00023136"/>
    </source>
</evidence>
<dbReference type="Proteomes" id="UP001314263">
    <property type="component" value="Unassembled WGS sequence"/>
</dbReference>
<keyword evidence="5 7" id="KW-1133">Transmembrane helix</keyword>
<evidence type="ECO:0008006" key="10">
    <source>
        <dbReference type="Google" id="ProtNLM"/>
    </source>
</evidence>
<keyword evidence="9" id="KW-1185">Reference proteome</keyword>
<dbReference type="InterPro" id="IPR004895">
    <property type="entry name" value="Prenylated_rab_accept_PRA1"/>
</dbReference>
<keyword evidence="4 7" id="KW-0812">Transmembrane</keyword>
<evidence type="ECO:0000256" key="3">
    <source>
        <dbReference type="ARBA" id="ARBA00006483"/>
    </source>
</evidence>
<dbReference type="EMBL" id="CAUYUE010000009">
    <property type="protein sequence ID" value="CAK0784043.1"/>
    <property type="molecule type" value="Genomic_DNA"/>
</dbReference>
<evidence type="ECO:0000256" key="2">
    <source>
        <dbReference type="ARBA" id="ARBA00004141"/>
    </source>
</evidence>
<gene>
    <name evidence="8" type="ORF">CVIRNUC_007246</name>
</gene>
<evidence type="ECO:0000256" key="1">
    <source>
        <dbReference type="ARBA" id="ARBA00002501"/>
    </source>
</evidence>
<accession>A0AAV1IA15</accession>
<dbReference type="AlphaFoldDB" id="A0AAV1IA15"/>
<comment type="similarity">
    <text evidence="3">Belongs to the PRA1 family.</text>
</comment>
<evidence type="ECO:0000256" key="4">
    <source>
        <dbReference type="ARBA" id="ARBA00022692"/>
    </source>
</evidence>
<proteinExistence type="inferred from homology"/>
<evidence type="ECO:0000313" key="9">
    <source>
        <dbReference type="Proteomes" id="UP001314263"/>
    </source>
</evidence>
<dbReference type="GO" id="GO:0016020">
    <property type="term" value="C:membrane"/>
    <property type="evidence" value="ECO:0007669"/>
    <property type="project" value="UniProtKB-SubCell"/>
</dbReference>
<keyword evidence="6 7" id="KW-0472">Membrane</keyword>
<comment type="subcellular location">
    <subcellularLocation>
        <location evidence="2">Membrane</location>
        <topology evidence="2">Multi-pass membrane protein</topology>
    </subcellularLocation>
</comment>
<organism evidence="8 9">
    <name type="scientific">Coccomyxa viridis</name>
    <dbReference type="NCBI Taxonomy" id="1274662"/>
    <lineage>
        <taxon>Eukaryota</taxon>
        <taxon>Viridiplantae</taxon>
        <taxon>Chlorophyta</taxon>
        <taxon>core chlorophytes</taxon>
        <taxon>Trebouxiophyceae</taxon>
        <taxon>Trebouxiophyceae incertae sedis</taxon>
        <taxon>Coccomyxaceae</taxon>
        <taxon>Coccomyxa</taxon>
    </lineage>
</organism>
<protein>
    <recommendedName>
        <fullName evidence="10">PRA1 family protein</fullName>
    </recommendedName>
</protein>
<feature type="transmembrane region" description="Helical" evidence="7">
    <location>
        <begin position="110"/>
        <end position="130"/>
    </location>
</feature>
<dbReference type="Pfam" id="PF03208">
    <property type="entry name" value="PRA1"/>
    <property type="match status" value="1"/>
</dbReference>
<feature type="transmembrane region" description="Helical" evidence="7">
    <location>
        <begin position="179"/>
        <end position="209"/>
    </location>
</feature>
<sequence>MTLGVNMFRKSPLLISVPLDGTDTVPGLVRLQQRRRQDVLEERLGIPKARAEPVRRYKGPYLSQLSLDVIKQPPKPWPDFLVGFSVANNQMAYNLPSHTSMLMDRLEENLVFFLVNYLTIGAAFGLHVILQHPWSMAALLCVYLSECCAPGRPQTGAAGARAQQPGSGEGRAELGIHSLFAMASGVLFIMSGAIGALLRCVPLALAVVLGHAAFRRAATEDRAAGVDFRVLWRHGTQGAKQHEDPWRLFKELWFALLEAGVSTACTLWYSVASRLAVVGQAVWPQTWPVSVWPGLTGRFAGKMPAA</sequence>
<dbReference type="GO" id="GO:0016192">
    <property type="term" value="P:vesicle-mediated transport"/>
    <property type="evidence" value="ECO:0007669"/>
    <property type="project" value="UniProtKB-ARBA"/>
</dbReference>
<reference evidence="8 9" key="1">
    <citation type="submission" date="2023-10" db="EMBL/GenBank/DDBJ databases">
        <authorList>
            <person name="Maclean D."/>
            <person name="Macfadyen A."/>
        </authorList>
    </citation>
    <scope>NUCLEOTIDE SEQUENCE [LARGE SCALE GENOMIC DNA]</scope>
</reference>
<evidence type="ECO:0000256" key="5">
    <source>
        <dbReference type="ARBA" id="ARBA00022989"/>
    </source>
</evidence>
<comment type="function">
    <text evidence="1">May be involved in both secretory and endocytic intracellular trafficking in the endosomal/prevacuolar compartments.</text>
</comment>